<accession>A0A7Y0E481</accession>
<dbReference type="Gene3D" id="1.40.20.10">
    <property type="entry name" value="CHAD domain"/>
    <property type="match status" value="1"/>
</dbReference>
<dbReference type="PANTHER" id="PTHR39569:SF1">
    <property type="entry name" value="INORGANIC TRIPHOSPHATASE"/>
    <property type="match status" value="1"/>
</dbReference>
<evidence type="ECO:0000313" key="3">
    <source>
        <dbReference type="EMBL" id="NMM46126.1"/>
    </source>
</evidence>
<reference evidence="3 4" key="1">
    <citation type="submission" date="2020-04" db="EMBL/GenBank/DDBJ databases">
        <title>Rhodospirillaceae bacterium KN72 isolated from deep sea.</title>
        <authorList>
            <person name="Zhang D.-C."/>
        </authorList>
    </citation>
    <scope>NUCLEOTIDE SEQUENCE [LARGE SCALE GENOMIC DNA]</scope>
    <source>
        <strain evidence="3 4">KN72</strain>
    </source>
</reference>
<evidence type="ECO:0000259" key="1">
    <source>
        <dbReference type="PROSITE" id="PS51707"/>
    </source>
</evidence>
<dbReference type="InterPro" id="IPR038186">
    <property type="entry name" value="CHAD_dom_sf"/>
</dbReference>
<dbReference type="Gene3D" id="2.40.320.10">
    <property type="entry name" value="Hypothetical Protein Pfu-838710-001"/>
    <property type="match status" value="1"/>
</dbReference>
<comment type="caution">
    <text evidence="3">The sequence shown here is derived from an EMBL/GenBank/DDBJ whole genome shotgun (WGS) entry which is preliminary data.</text>
</comment>
<proteinExistence type="predicted"/>
<dbReference type="Pfam" id="PF05235">
    <property type="entry name" value="CHAD"/>
    <property type="match status" value="1"/>
</dbReference>
<dbReference type="GO" id="GO:0050355">
    <property type="term" value="F:inorganic triphosphate phosphatase activity"/>
    <property type="evidence" value="ECO:0007669"/>
    <property type="project" value="InterPro"/>
</dbReference>
<evidence type="ECO:0000259" key="2">
    <source>
        <dbReference type="PROSITE" id="PS51708"/>
    </source>
</evidence>
<dbReference type="SMART" id="SM00880">
    <property type="entry name" value="CHAD"/>
    <property type="match status" value="1"/>
</dbReference>
<dbReference type="EMBL" id="JABBNT010000005">
    <property type="protein sequence ID" value="NMM46126.1"/>
    <property type="molecule type" value="Genomic_DNA"/>
</dbReference>
<feature type="domain" description="CYTH" evidence="1">
    <location>
        <begin position="3"/>
        <end position="204"/>
    </location>
</feature>
<dbReference type="PROSITE" id="PS51707">
    <property type="entry name" value="CYTH"/>
    <property type="match status" value="1"/>
</dbReference>
<dbReference type="InterPro" id="IPR007899">
    <property type="entry name" value="CHAD_dom"/>
</dbReference>
<name>A0A7Y0E481_9PROT</name>
<dbReference type="InterPro" id="IPR023577">
    <property type="entry name" value="CYTH_domain"/>
</dbReference>
<dbReference type="CDD" id="cd07756">
    <property type="entry name" value="CYTH-like_Pase_CHAD"/>
    <property type="match status" value="1"/>
</dbReference>
<dbReference type="PANTHER" id="PTHR39569">
    <property type="entry name" value="INORGANIC TRIPHOSPHATASE"/>
    <property type="match status" value="1"/>
</dbReference>
<dbReference type="Proteomes" id="UP000539372">
    <property type="component" value="Unassembled WGS sequence"/>
</dbReference>
<dbReference type="InterPro" id="IPR039013">
    <property type="entry name" value="YgiF"/>
</dbReference>
<keyword evidence="4" id="KW-1185">Reference proteome</keyword>
<dbReference type="AlphaFoldDB" id="A0A7Y0E481"/>
<organism evidence="3 4">
    <name type="scientific">Pacificispira spongiicola</name>
    <dbReference type="NCBI Taxonomy" id="2729598"/>
    <lineage>
        <taxon>Bacteria</taxon>
        <taxon>Pseudomonadati</taxon>
        <taxon>Pseudomonadota</taxon>
        <taxon>Alphaproteobacteria</taxon>
        <taxon>Rhodospirillales</taxon>
        <taxon>Rhodospirillaceae</taxon>
        <taxon>Pacificispira</taxon>
    </lineage>
</organism>
<dbReference type="InterPro" id="IPR033469">
    <property type="entry name" value="CYTH-like_dom_sf"/>
</dbReference>
<gene>
    <name evidence="3" type="ORF">HH303_16660</name>
</gene>
<sequence length="503" mass="56312">MAEKEIELKLTIRPEDVVRFRREPVLHACKRGRARSKQLLAVYFDTKALVLRKKRVALRIRQEGAQRIQTVKASLGGAGLLRRLEHNAPITGDTPDLSLIADTEARSEIAGIIGRKKLQPVFTTDIRRTIWLIDHDGSTIEVALDLGKIISNGNSVDVCEVELELKGGPSLGLLNFACELAQRYRLRVSEESKAVRGYGLFEGVTPKPRKAKPPVLNPDADAWTSFARIVEEGSAQLFGNEAAVLDGTDIEGVHQARVAVRRLRAALSAFSGVVPDDIRKPAGKELRWVQNALGPARDWDVFITETLEPLVTKKGAPSAFEKFLHRAERARHLAYRRAHKIVRGARYGRLQIRLIRMPYLPEPESVRGLTTRDVATRLLQERYDTVLEAAGESPAQLAETYLHMLRIDIKKLRYAIEFFDSIYDQESAKEWLSATKRLQDCLGGLNDAVVHADMIDAMEAPDMPVPKSVRAFITAHNNAKIESGLMDLQDAWIGFAALPVYWR</sequence>
<dbReference type="PROSITE" id="PS51708">
    <property type="entry name" value="CHAD"/>
    <property type="match status" value="1"/>
</dbReference>
<feature type="domain" description="CHAD" evidence="2">
    <location>
        <begin position="219"/>
        <end position="497"/>
    </location>
</feature>
<dbReference type="SMART" id="SM01118">
    <property type="entry name" value="CYTH"/>
    <property type="match status" value="1"/>
</dbReference>
<dbReference type="GO" id="GO:0046872">
    <property type="term" value="F:metal ion binding"/>
    <property type="evidence" value="ECO:0007669"/>
    <property type="project" value="TreeGrafter"/>
</dbReference>
<protein>
    <submittedName>
        <fullName evidence="3">CHAD domain-containing protein</fullName>
    </submittedName>
</protein>
<dbReference type="RefSeq" id="WP_169626513.1">
    <property type="nucleotide sequence ID" value="NZ_JABBNT010000005.1"/>
</dbReference>
<dbReference type="Pfam" id="PF01928">
    <property type="entry name" value="CYTH"/>
    <property type="match status" value="1"/>
</dbReference>
<evidence type="ECO:0000313" key="4">
    <source>
        <dbReference type="Proteomes" id="UP000539372"/>
    </source>
</evidence>
<dbReference type="SUPFAM" id="SSF55154">
    <property type="entry name" value="CYTH-like phosphatases"/>
    <property type="match status" value="1"/>
</dbReference>